<dbReference type="InterPro" id="IPR017144">
    <property type="entry name" value="Xaa-Arg_dipeptidase"/>
</dbReference>
<dbReference type="InterPro" id="IPR002933">
    <property type="entry name" value="Peptidase_M20"/>
</dbReference>
<dbReference type="SUPFAM" id="SSF53187">
    <property type="entry name" value="Zn-dependent exopeptidases"/>
    <property type="match status" value="1"/>
</dbReference>
<proteinExistence type="inferred from homology"/>
<protein>
    <recommendedName>
        <fullName evidence="1">Peptidase M20 domain-containing protein 2</fullName>
    </recommendedName>
</protein>
<dbReference type="RefSeq" id="WP_275473896.1">
    <property type="nucleotide sequence ID" value="NZ_CP162940.1"/>
</dbReference>
<dbReference type="PIRSF" id="PIRSF037226">
    <property type="entry name" value="Amidohydrolase_ACY1L2_prd"/>
    <property type="match status" value="1"/>
</dbReference>
<reference evidence="3 4" key="1">
    <citation type="journal article" date="2024" name="Int. J. Mol. Sci.">
        <title>Exploration of Alicyclobacillus spp. Genome in Search of Antibiotic Resistance.</title>
        <authorList>
            <person name="Bucka-Kolendo J."/>
            <person name="Kiousi D.E."/>
            <person name="Dekowska A."/>
            <person name="Mikolajczuk-Szczyrba A."/>
            <person name="Karadedos D.M."/>
            <person name="Michael P."/>
            <person name="Galanis A."/>
            <person name="Sokolowska B."/>
        </authorList>
    </citation>
    <scope>NUCLEOTIDE SEQUENCE [LARGE SCALE GENOMIC DNA]</scope>
    <source>
        <strain evidence="3 4">KKP 3000</strain>
    </source>
</reference>
<dbReference type="Gene3D" id="3.30.70.360">
    <property type="match status" value="1"/>
</dbReference>
<comment type="caution">
    <text evidence="3">The sequence shown here is derived from an EMBL/GenBank/DDBJ whole genome shotgun (WGS) entry which is preliminary data.</text>
</comment>
<dbReference type="InterPro" id="IPR011650">
    <property type="entry name" value="Peptidase_M20_dimer"/>
</dbReference>
<dbReference type="Gene3D" id="3.40.630.10">
    <property type="entry name" value="Zn peptidases"/>
    <property type="match status" value="1"/>
</dbReference>
<sequence>MVVNQQQLAKVRIQQAVDARDAELRELALKIHAHPELSFAEHQAVEWLVAPLVDAGFQVERGIAGLPTAFRASWGNQLEGPVVAVLAEYDALPEIGHACGHNLIGTAAVGAALALHDAHPDLPGQIVVLGTPAEEDGGGKIIMCEAGVFDDIDAAMLCHPRNMTTVTRGSLACVDVTFKFYGRQAHASSAPEEGISALDAVIQTFVTINGLRQFFTSDVRIHGIITKGGSAPNVVPEYCEAKFILRAASVEGLEAVRQKVYEAVRHCSQAVGARCAIEEGLIYAERNNNKALGELFKQNLIAMGIEVCDPPAGSGLGSSDIGNVGRITATIHPYIRIGDVSNHTPAFRDAAASEGGLVALNQACKALAMTAYDLFANPLALKQVRGEFEQWHAANHRRTD</sequence>
<dbReference type="EMBL" id="JBDXSU010000010">
    <property type="protein sequence ID" value="MFB5191281.1"/>
    <property type="molecule type" value="Genomic_DNA"/>
</dbReference>
<dbReference type="Pfam" id="PF07687">
    <property type="entry name" value="M20_dimer"/>
    <property type="match status" value="1"/>
</dbReference>
<evidence type="ECO:0000256" key="1">
    <source>
        <dbReference type="PIRNR" id="PIRNR037226"/>
    </source>
</evidence>
<dbReference type="CDD" id="cd05672">
    <property type="entry name" value="M20_ACY1L2-like"/>
    <property type="match status" value="1"/>
</dbReference>
<dbReference type="InterPro" id="IPR017439">
    <property type="entry name" value="Amidohydrolase"/>
</dbReference>
<dbReference type="Pfam" id="PF01546">
    <property type="entry name" value="Peptidase_M20"/>
    <property type="match status" value="1"/>
</dbReference>
<name>A0ABV5AGQ3_9BACL</name>
<dbReference type="PANTHER" id="PTHR30575:SF0">
    <property type="entry name" value="XAA-ARG DIPEPTIDASE"/>
    <property type="match status" value="1"/>
</dbReference>
<evidence type="ECO:0000313" key="3">
    <source>
        <dbReference type="EMBL" id="MFB5191281.1"/>
    </source>
</evidence>
<evidence type="ECO:0000313" key="4">
    <source>
        <dbReference type="Proteomes" id="UP001579974"/>
    </source>
</evidence>
<organism evidence="3 4">
    <name type="scientific">Alicyclobacillus fastidiosus</name>
    <dbReference type="NCBI Taxonomy" id="392011"/>
    <lineage>
        <taxon>Bacteria</taxon>
        <taxon>Bacillati</taxon>
        <taxon>Bacillota</taxon>
        <taxon>Bacilli</taxon>
        <taxon>Bacillales</taxon>
        <taxon>Alicyclobacillaceae</taxon>
        <taxon>Alicyclobacillus</taxon>
    </lineage>
</organism>
<comment type="similarity">
    <text evidence="1">Belongs to the peptidase M20A family.</text>
</comment>
<dbReference type="NCBIfam" id="TIGR01891">
    <property type="entry name" value="amidohydrolases"/>
    <property type="match status" value="1"/>
</dbReference>
<gene>
    <name evidence="3" type="ORF">KKP3000_000052</name>
</gene>
<dbReference type="SUPFAM" id="SSF55031">
    <property type="entry name" value="Bacterial exopeptidase dimerisation domain"/>
    <property type="match status" value="1"/>
</dbReference>
<dbReference type="Proteomes" id="UP001579974">
    <property type="component" value="Unassembled WGS sequence"/>
</dbReference>
<dbReference type="InterPro" id="IPR036264">
    <property type="entry name" value="Bact_exopeptidase_dim_dom"/>
</dbReference>
<evidence type="ECO:0000259" key="2">
    <source>
        <dbReference type="Pfam" id="PF07687"/>
    </source>
</evidence>
<accession>A0ABV5AGQ3</accession>
<feature type="domain" description="Peptidase M20 dimerisation" evidence="2">
    <location>
        <begin position="176"/>
        <end position="265"/>
    </location>
</feature>
<dbReference type="InterPro" id="IPR052030">
    <property type="entry name" value="Peptidase_M20/M20A_hydrolases"/>
</dbReference>
<dbReference type="PANTHER" id="PTHR30575">
    <property type="entry name" value="PEPTIDASE M20"/>
    <property type="match status" value="1"/>
</dbReference>
<keyword evidence="4" id="KW-1185">Reference proteome</keyword>